<gene>
    <name evidence="2" type="ORF">GGX14DRAFT_666241</name>
</gene>
<keyword evidence="1" id="KW-0812">Transmembrane</keyword>
<name>A0AAD6Y2Z0_9AGAR</name>
<organism evidence="2 3">
    <name type="scientific">Mycena pura</name>
    <dbReference type="NCBI Taxonomy" id="153505"/>
    <lineage>
        <taxon>Eukaryota</taxon>
        <taxon>Fungi</taxon>
        <taxon>Dikarya</taxon>
        <taxon>Basidiomycota</taxon>
        <taxon>Agaricomycotina</taxon>
        <taxon>Agaricomycetes</taxon>
        <taxon>Agaricomycetidae</taxon>
        <taxon>Agaricales</taxon>
        <taxon>Marasmiineae</taxon>
        <taxon>Mycenaceae</taxon>
        <taxon>Mycena</taxon>
    </lineage>
</organism>
<dbReference type="SUPFAM" id="SSF52540">
    <property type="entry name" value="P-loop containing nucleoside triphosphate hydrolases"/>
    <property type="match status" value="1"/>
</dbReference>
<dbReference type="PANTHER" id="PTHR36978">
    <property type="entry name" value="P-LOOP CONTAINING NUCLEOTIDE TRIPHOSPHATE HYDROLASE"/>
    <property type="match status" value="1"/>
</dbReference>
<dbReference type="GO" id="GO:0016787">
    <property type="term" value="F:hydrolase activity"/>
    <property type="evidence" value="ECO:0007669"/>
    <property type="project" value="UniProtKB-KW"/>
</dbReference>
<evidence type="ECO:0000256" key="1">
    <source>
        <dbReference type="SAM" id="Phobius"/>
    </source>
</evidence>
<sequence>MSHIDHHGAPRKVKMELLCLGFSRTGTASLVNALEKLGYNETNHGFKISINPKERELWKEAINAKFFGKGKPFGLAEWDHLLGHYMAVTDVPHVIFAEELIKTYPEAKVVLTMREPDRWWKSYSDTAGRALRSPVGLHPWLEPAAVAEIRAFWRLVQVALFGMTEPTAEIAKARFIEHYDKVRRMVPKERLLEYRVAEGWERLCEFLEKPVPEEPFPKGNDTQGYHEHLKRQNRAVLYKVAFKYVASAVILALGIFLYGDHIQKGGLRFR</sequence>
<keyword evidence="3" id="KW-1185">Reference proteome</keyword>
<dbReference type="AlphaFoldDB" id="A0AAD6Y2Z0"/>
<keyword evidence="1" id="KW-0472">Membrane</keyword>
<dbReference type="Proteomes" id="UP001219525">
    <property type="component" value="Unassembled WGS sequence"/>
</dbReference>
<dbReference type="EMBL" id="JARJCW010000072">
    <property type="protein sequence ID" value="KAJ7198604.1"/>
    <property type="molecule type" value="Genomic_DNA"/>
</dbReference>
<dbReference type="InterPro" id="IPR027417">
    <property type="entry name" value="P-loop_NTPase"/>
</dbReference>
<comment type="caution">
    <text evidence="2">The sequence shown here is derived from an EMBL/GenBank/DDBJ whole genome shotgun (WGS) entry which is preliminary data.</text>
</comment>
<dbReference type="Pfam" id="PF17784">
    <property type="entry name" value="Sulfotransfer_4"/>
    <property type="match status" value="1"/>
</dbReference>
<dbReference type="InterPro" id="IPR040632">
    <property type="entry name" value="Sulfotransfer_4"/>
</dbReference>
<dbReference type="Gene3D" id="3.40.50.300">
    <property type="entry name" value="P-loop containing nucleotide triphosphate hydrolases"/>
    <property type="match status" value="1"/>
</dbReference>
<evidence type="ECO:0000313" key="3">
    <source>
        <dbReference type="Proteomes" id="UP001219525"/>
    </source>
</evidence>
<reference evidence="2" key="1">
    <citation type="submission" date="2023-03" db="EMBL/GenBank/DDBJ databases">
        <title>Massive genome expansion in bonnet fungi (Mycena s.s.) driven by repeated elements and novel gene families across ecological guilds.</title>
        <authorList>
            <consortium name="Lawrence Berkeley National Laboratory"/>
            <person name="Harder C.B."/>
            <person name="Miyauchi S."/>
            <person name="Viragh M."/>
            <person name="Kuo A."/>
            <person name="Thoen E."/>
            <person name="Andreopoulos B."/>
            <person name="Lu D."/>
            <person name="Skrede I."/>
            <person name="Drula E."/>
            <person name="Henrissat B."/>
            <person name="Morin E."/>
            <person name="Kohler A."/>
            <person name="Barry K."/>
            <person name="LaButti K."/>
            <person name="Morin E."/>
            <person name="Salamov A."/>
            <person name="Lipzen A."/>
            <person name="Mereny Z."/>
            <person name="Hegedus B."/>
            <person name="Baldrian P."/>
            <person name="Stursova M."/>
            <person name="Weitz H."/>
            <person name="Taylor A."/>
            <person name="Grigoriev I.V."/>
            <person name="Nagy L.G."/>
            <person name="Martin F."/>
            <person name="Kauserud H."/>
        </authorList>
    </citation>
    <scope>NUCLEOTIDE SEQUENCE</scope>
    <source>
        <strain evidence="2">9144</strain>
    </source>
</reference>
<feature type="transmembrane region" description="Helical" evidence="1">
    <location>
        <begin position="240"/>
        <end position="259"/>
    </location>
</feature>
<protein>
    <submittedName>
        <fullName evidence="2">P-loop containing nucleoside triphosphate hydrolase protein</fullName>
    </submittedName>
</protein>
<evidence type="ECO:0000313" key="2">
    <source>
        <dbReference type="EMBL" id="KAJ7198604.1"/>
    </source>
</evidence>
<dbReference type="PANTHER" id="PTHR36978:SF4">
    <property type="entry name" value="P-LOOP CONTAINING NUCLEOSIDE TRIPHOSPHATE HYDROLASE PROTEIN"/>
    <property type="match status" value="1"/>
</dbReference>
<keyword evidence="2" id="KW-0378">Hydrolase</keyword>
<keyword evidence="1" id="KW-1133">Transmembrane helix</keyword>
<proteinExistence type="predicted"/>
<accession>A0AAD6Y2Z0</accession>